<dbReference type="OrthoDB" id="9768429at2"/>
<keyword evidence="11" id="KW-1185">Reference proteome</keyword>
<accession>C8XK14</accession>
<evidence type="ECO:0000313" key="11">
    <source>
        <dbReference type="Proteomes" id="UP000002218"/>
    </source>
</evidence>
<keyword evidence="5 10" id="KW-0808">Transferase</keyword>
<dbReference type="Gene3D" id="1.20.1220.12">
    <property type="entry name" value="Malate synthase, domain III"/>
    <property type="match status" value="1"/>
</dbReference>
<gene>
    <name evidence="10" type="ordered locus">Namu_0267</name>
</gene>
<protein>
    <recommendedName>
        <fullName evidence="2">malate synthase</fullName>
        <ecNumber evidence="2">2.3.3.9</ecNumber>
    </recommendedName>
</protein>
<dbReference type="InterPro" id="IPR001465">
    <property type="entry name" value="Malate_synthase_TIM"/>
</dbReference>
<dbReference type="GO" id="GO:0006099">
    <property type="term" value="P:tricarboxylic acid cycle"/>
    <property type="evidence" value="ECO:0007669"/>
    <property type="project" value="UniProtKB-KW"/>
</dbReference>
<evidence type="ECO:0000256" key="5">
    <source>
        <dbReference type="ARBA" id="ARBA00022679"/>
    </source>
</evidence>
<dbReference type="KEGG" id="nml:Namu_0267"/>
<feature type="domain" description="Malate synthase C-terminal" evidence="9">
    <location>
        <begin position="298"/>
        <end position="415"/>
    </location>
</feature>
<dbReference type="Proteomes" id="UP000002218">
    <property type="component" value="Chromosome"/>
</dbReference>
<dbReference type="PANTHER" id="PTHR42902">
    <property type="entry name" value="MALATE SYNTHASE"/>
    <property type="match status" value="1"/>
</dbReference>
<evidence type="ECO:0000256" key="2">
    <source>
        <dbReference type="ARBA" id="ARBA00012636"/>
    </source>
</evidence>
<organism evidence="10 11">
    <name type="scientific">Nakamurella multipartita (strain ATCC 700099 / DSM 44233 / CIP 104796 / JCM 9543 / NBRC 105858 / Y-104)</name>
    <name type="common">Microsphaera multipartita</name>
    <dbReference type="NCBI Taxonomy" id="479431"/>
    <lineage>
        <taxon>Bacteria</taxon>
        <taxon>Bacillati</taxon>
        <taxon>Actinomycetota</taxon>
        <taxon>Actinomycetes</taxon>
        <taxon>Nakamurellales</taxon>
        <taxon>Nakamurellaceae</taxon>
        <taxon>Nakamurella</taxon>
    </lineage>
</organism>
<evidence type="ECO:0000256" key="4">
    <source>
        <dbReference type="ARBA" id="ARBA00022532"/>
    </source>
</evidence>
<feature type="domain" description="Malate synthase N-terminal" evidence="8">
    <location>
        <begin position="1"/>
        <end position="61"/>
    </location>
</feature>
<dbReference type="InterPro" id="IPR048355">
    <property type="entry name" value="MS_C"/>
</dbReference>
<dbReference type="InterPro" id="IPR044856">
    <property type="entry name" value="Malate_synth_C_sf"/>
</dbReference>
<dbReference type="PANTHER" id="PTHR42902:SF1">
    <property type="entry name" value="MALATE SYNTHASE 1-RELATED"/>
    <property type="match status" value="1"/>
</dbReference>
<keyword evidence="3" id="KW-0329">Glyoxylate bypass</keyword>
<keyword evidence="10" id="KW-0012">Acyltransferase</keyword>
<comment type="catalytic activity">
    <reaction evidence="6">
        <text>glyoxylate + acetyl-CoA + H2O = (S)-malate + CoA + H(+)</text>
        <dbReference type="Rhea" id="RHEA:18181"/>
        <dbReference type="ChEBI" id="CHEBI:15377"/>
        <dbReference type="ChEBI" id="CHEBI:15378"/>
        <dbReference type="ChEBI" id="CHEBI:15589"/>
        <dbReference type="ChEBI" id="CHEBI:36655"/>
        <dbReference type="ChEBI" id="CHEBI:57287"/>
        <dbReference type="ChEBI" id="CHEBI:57288"/>
        <dbReference type="EC" id="2.3.3.9"/>
    </reaction>
</comment>
<evidence type="ECO:0000313" key="10">
    <source>
        <dbReference type="EMBL" id="ACV76697.1"/>
    </source>
</evidence>
<proteinExistence type="inferred from homology"/>
<evidence type="ECO:0000256" key="3">
    <source>
        <dbReference type="ARBA" id="ARBA00022435"/>
    </source>
</evidence>
<dbReference type="Pfam" id="PF20656">
    <property type="entry name" value="MS_N"/>
    <property type="match status" value="1"/>
</dbReference>
<feature type="domain" description="Malate synthase TIM barrel" evidence="7">
    <location>
        <begin position="114"/>
        <end position="268"/>
    </location>
</feature>
<reference evidence="11" key="1">
    <citation type="submission" date="2009-09" db="EMBL/GenBank/DDBJ databases">
        <title>The complete genome of Nakamurella multipartita DSM 44233.</title>
        <authorList>
            <consortium name="US DOE Joint Genome Institute (JGI-PGF)"/>
            <person name="Lucas S."/>
            <person name="Copeland A."/>
            <person name="Lapidus A."/>
            <person name="Glavina del Rio T."/>
            <person name="Dalin E."/>
            <person name="Tice H."/>
            <person name="Bruce D."/>
            <person name="Goodwin L."/>
            <person name="Pitluck S."/>
            <person name="Kyrpides N."/>
            <person name="Mavromatis K."/>
            <person name="Ivanova N."/>
            <person name="Ovchinnikova G."/>
            <person name="Sims D."/>
            <person name="Meincke L."/>
            <person name="Brettin T."/>
            <person name="Detter J.C."/>
            <person name="Han C."/>
            <person name="Larimer F."/>
            <person name="Land M."/>
            <person name="Hauser L."/>
            <person name="Markowitz V."/>
            <person name="Cheng J.-F."/>
            <person name="Hugenholtz P."/>
            <person name="Woyke T."/>
            <person name="Wu D."/>
            <person name="Klenk H.-P."/>
            <person name="Eisen J.A."/>
        </authorList>
    </citation>
    <scope>NUCLEOTIDE SEQUENCE [LARGE SCALE GENOMIC DNA]</scope>
    <source>
        <strain evidence="11">ATCC 700099 / DSM 44233 / CIP 104796 / JCM 9543 / NBRC 105858 / Y-104</strain>
    </source>
</reference>
<dbReference type="GO" id="GO:0005737">
    <property type="term" value="C:cytoplasm"/>
    <property type="evidence" value="ECO:0007669"/>
    <property type="project" value="TreeGrafter"/>
</dbReference>
<dbReference type="HOGENOM" id="CLU_658601_0_0_11"/>
<dbReference type="STRING" id="479431.Namu_0267"/>
<dbReference type="Pfam" id="PF20659">
    <property type="entry name" value="MS_C"/>
    <property type="match status" value="1"/>
</dbReference>
<dbReference type="AlphaFoldDB" id="C8XK14"/>
<dbReference type="Pfam" id="PF01274">
    <property type="entry name" value="MS_TIM-barrel"/>
    <property type="match status" value="1"/>
</dbReference>
<evidence type="ECO:0000259" key="8">
    <source>
        <dbReference type="Pfam" id="PF20656"/>
    </source>
</evidence>
<dbReference type="Gene3D" id="3.20.20.360">
    <property type="entry name" value="Malate synthase, domain 3"/>
    <property type="match status" value="2"/>
</dbReference>
<evidence type="ECO:0000256" key="6">
    <source>
        <dbReference type="ARBA" id="ARBA00047918"/>
    </source>
</evidence>
<comment type="similarity">
    <text evidence="1">Belongs to the malate synthase family.</text>
</comment>
<reference evidence="10 11" key="2">
    <citation type="journal article" date="2010" name="Stand. Genomic Sci.">
        <title>Complete genome sequence of Nakamurella multipartita type strain (Y-104).</title>
        <authorList>
            <person name="Tice H."/>
            <person name="Mayilraj S."/>
            <person name="Sims D."/>
            <person name="Lapidus A."/>
            <person name="Nolan M."/>
            <person name="Lucas S."/>
            <person name="Glavina Del Rio T."/>
            <person name="Copeland A."/>
            <person name="Cheng J.F."/>
            <person name="Meincke L."/>
            <person name="Bruce D."/>
            <person name="Goodwin L."/>
            <person name="Pitluck S."/>
            <person name="Ivanova N."/>
            <person name="Mavromatis K."/>
            <person name="Ovchinnikova G."/>
            <person name="Pati A."/>
            <person name="Chen A."/>
            <person name="Palaniappan K."/>
            <person name="Land M."/>
            <person name="Hauser L."/>
            <person name="Chang Y.J."/>
            <person name="Jeffries C.D."/>
            <person name="Detter J.C."/>
            <person name="Brettin T."/>
            <person name="Rohde M."/>
            <person name="Goker M."/>
            <person name="Bristow J."/>
            <person name="Eisen J.A."/>
            <person name="Markowitz V."/>
            <person name="Hugenholtz P."/>
            <person name="Kyrpides N.C."/>
            <person name="Klenk H.P."/>
            <person name="Chen F."/>
        </authorList>
    </citation>
    <scope>NUCLEOTIDE SEQUENCE [LARGE SCALE GENOMIC DNA]</scope>
    <source>
        <strain evidence="11">ATCC 700099 / DSM 44233 / CIP 104796 / JCM 9543 / NBRC 105858 / Y-104</strain>
    </source>
</reference>
<evidence type="ECO:0000259" key="9">
    <source>
        <dbReference type="Pfam" id="PF20659"/>
    </source>
</evidence>
<evidence type="ECO:0000256" key="1">
    <source>
        <dbReference type="ARBA" id="ARBA00006394"/>
    </source>
</evidence>
<dbReference type="GO" id="GO:0004474">
    <property type="term" value="F:malate synthase activity"/>
    <property type="evidence" value="ECO:0007669"/>
    <property type="project" value="UniProtKB-EC"/>
</dbReference>
<evidence type="ECO:0000259" key="7">
    <source>
        <dbReference type="Pfam" id="PF01274"/>
    </source>
</evidence>
<sequence length="417" mass="45610">MRVVGPALEAAGDVLTPAALAFVADLHDRFALRREHLLAERQRRQDMVSVGEPMDFLPETAAVRTEDWQVAPIPGELAGTWSTVPVIDLSDSISPSWPHLIAAQRRAWTGPVRFRPRGLHLPEKHLTVDGDPAVAALVDVGLYLFHQRDPAGLLSLPLLESHLEARLWADLLEYAAAALERPADAVKVIVSVDTVWAAFEMDELLFELREHAIGLELGLCNYLFSMVKTFRGAGTEYVLPERSRLDASAPFLQACSDLLAATARRRGLAGPADRGPAVDTVISGKDLLDIRTVPLVVTAEGLRDTIATALEILINWLAGTGAMTIADQPVDLATAELCRSQLWQWQRNRVALEGGRRITGHLIVDELDAATERLADRWAERPGGRELLAGARNLLFDAISAVRFTGFISVPAYESMP</sequence>
<dbReference type="InterPro" id="IPR046363">
    <property type="entry name" value="MS_N_TIM-barrel_dom"/>
</dbReference>
<dbReference type="SUPFAM" id="SSF51645">
    <property type="entry name" value="Malate synthase G"/>
    <property type="match status" value="1"/>
</dbReference>
<dbReference type="EC" id="2.3.3.9" evidence="2"/>
<dbReference type="EMBL" id="CP001737">
    <property type="protein sequence ID" value="ACV76697.1"/>
    <property type="molecule type" value="Genomic_DNA"/>
</dbReference>
<dbReference type="GO" id="GO:0006097">
    <property type="term" value="P:glyoxylate cycle"/>
    <property type="evidence" value="ECO:0007669"/>
    <property type="project" value="UniProtKB-KW"/>
</dbReference>
<dbReference type="RefSeq" id="WP_012814172.1">
    <property type="nucleotide sequence ID" value="NC_013235.1"/>
</dbReference>
<dbReference type="InterPro" id="IPR006252">
    <property type="entry name" value="Malate_synthA"/>
</dbReference>
<dbReference type="InParanoid" id="C8XK14"/>
<dbReference type="InterPro" id="IPR048356">
    <property type="entry name" value="MS_N"/>
</dbReference>
<dbReference type="InterPro" id="IPR011076">
    <property type="entry name" value="Malate_synth_sf"/>
</dbReference>
<name>C8XK14_NAKMY</name>
<keyword evidence="4" id="KW-0816">Tricarboxylic acid cycle</keyword>
<dbReference type="eggNOG" id="COG2225">
    <property type="taxonomic scope" value="Bacteria"/>
</dbReference>